<proteinExistence type="predicted"/>
<comment type="caution">
    <text evidence="1">The sequence shown here is derived from an EMBL/GenBank/DDBJ whole genome shotgun (WGS) entry which is preliminary data.</text>
</comment>
<accession>A0A3E0KZ22</accession>
<reference evidence="1 2" key="1">
    <citation type="submission" date="2017-10" db="EMBL/GenBank/DDBJ databases">
        <title>A large-scale comparative metagenomic study reveals the eutrophication-driven functional interactions in six Microcystis-epibionts communities.</title>
        <authorList>
            <person name="Li Q."/>
            <person name="Lin F."/>
        </authorList>
    </citation>
    <scope>NUCLEOTIDE SEQUENCE [LARGE SCALE GENOMIC DNA]</scope>
    <source>
        <strain evidence="1">TF09</strain>
    </source>
</reference>
<protein>
    <submittedName>
        <fullName evidence="1">Uncharacterized protein</fullName>
    </submittedName>
</protein>
<organism evidence="1 2">
    <name type="scientific">Microcystis flos-aquae TF09</name>
    <dbReference type="NCBI Taxonomy" id="2060473"/>
    <lineage>
        <taxon>Bacteria</taxon>
        <taxon>Bacillati</taxon>
        <taxon>Cyanobacteriota</taxon>
        <taxon>Cyanophyceae</taxon>
        <taxon>Oscillatoriophycideae</taxon>
        <taxon>Chroococcales</taxon>
        <taxon>Microcystaceae</taxon>
        <taxon>Microcystis</taxon>
    </lineage>
</organism>
<evidence type="ECO:0000313" key="1">
    <source>
        <dbReference type="EMBL" id="REJ40508.1"/>
    </source>
</evidence>
<dbReference type="EMBL" id="QQWC01000005">
    <property type="protein sequence ID" value="REJ40508.1"/>
    <property type="molecule type" value="Genomic_DNA"/>
</dbReference>
<sequence length="72" mass="8223">MAKVKTRFPRKALLGYRKSGNNQSSKISKNKMLRMFLDFLVEDAFKNPSSLTPYTEEIAKEIDELLKGVAID</sequence>
<evidence type="ECO:0000313" key="2">
    <source>
        <dbReference type="Proteomes" id="UP000256873"/>
    </source>
</evidence>
<dbReference type="AlphaFoldDB" id="A0A3E0KZ22"/>
<name>A0A3E0KZ22_9CHRO</name>
<dbReference type="Proteomes" id="UP000256873">
    <property type="component" value="Unassembled WGS sequence"/>
</dbReference>
<gene>
    <name evidence="1" type="ORF">DWQ54_19690</name>
</gene>